<dbReference type="InterPro" id="IPR012327">
    <property type="entry name" value="MeTrfase_D12"/>
</dbReference>
<dbReference type="Gene3D" id="3.40.50.150">
    <property type="entry name" value="Vaccinia Virus protein VP39"/>
    <property type="match status" value="1"/>
</dbReference>
<dbReference type="Gene3D" id="1.10.1020.10">
    <property type="entry name" value="Adenine-specific Methyltransferase, Domain 2"/>
    <property type="match status" value="1"/>
</dbReference>
<dbReference type="REBASE" id="18465">
    <property type="entry name" value="M.Cpa8327ORF381P"/>
</dbReference>
<dbReference type="STRING" id="517417.Cpar_0381"/>
<dbReference type="AlphaFoldDB" id="B3QL16"/>
<dbReference type="SUPFAM" id="SSF53335">
    <property type="entry name" value="S-adenosyl-L-methionine-dependent methyltransferases"/>
    <property type="match status" value="1"/>
</dbReference>
<feature type="binding site" evidence="7">
    <location>
        <position position="33"/>
    </location>
    <ligand>
        <name>S-adenosyl-L-methionine</name>
        <dbReference type="ChEBI" id="CHEBI:59789"/>
    </ligand>
</feature>
<evidence type="ECO:0000256" key="8">
    <source>
        <dbReference type="RuleBase" id="RU361257"/>
    </source>
</evidence>
<dbReference type="HOGENOM" id="CLU_063430_0_0_10"/>
<comment type="catalytic activity">
    <reaction evidence="6 8">
        <text>a 2'-deoxyadenosine in DNA + S-adenosyl-L-methionine = an N(6)-methyl-2'-deoxyadenosine in DNA + S-adenosyl-L-homocysteine + H(+)</text>
        <dbReference type="Rhea" id="RHEA:15197"/>
        <dbReference type="Rhea" id="RHEA-COMP:12418"/>
        <dbReference type="Rhea" id="RHEA-COMP:12419"/>
        <dbReference type="ChEBI" id="CHEBI:15378"/>
        <dbReference type="ChEBI" id="CHEBI:57856"/>
        <dbReference type="ChEBI" id="CHEBI:59789"/>
        <dbReference type="ChEBI" id="CHEBI:90615"/>
        <dbReference type="ChEBI" id="CHEBI:90616"/>
        <dbReference type="EC" id="2.1.1.72"/>
    </reaction>
</comment>
<name>B3QL16_CHLP8</name>
<evidence type="ECO:0000256" key="5">
    <source>
        <dbReference type="ARBA" id="ARBA00022691"/>
    </source>
</evidence>
<dbReference type="InterPro" id="IPR012263">
    <property type="entry name" value="M_m6A_EcoRV"/>
</dbReference>
<evidence type="ECO:0000313" key="10">
    <source>
        <dbReference type="Proteomes" id="UP000008811"/>
    </source>
</evidence>
<dbReference type="Pfam" id="PF02086">
    <property type="entry name" value="MethyltransfD12"/>
    <property type="match status" value="1"/>
</dbReference>
<accession>B3QL16</accession>
<dbReference type="InterPro" id="IPR002052">
    <property type="entry name" value="DNA_methylase_N6_adenine_CS"/>
</dbReference>
<dbReference type="PANTHER" id="PTHR30481">
    <property type="entry name" value="DNA ADENINE METHYLASE"/>
    <property type="match status" value="1"/>
</dbReference>
<dbReference type="Proteomes" id="UP000008811">
    <property type="component" value="Chromosome"/>
</dbReference>
<sequence length="289" mass="33745">MIKTEINKLRSFRQNTDSVPESVKPFIRWAGGKQNLVSKLSENLPKEKFCSYFEPFVGAGSLFFHNNFINSKLSDINPHLINSYISIRESAEEVSDRLAFYKERVSEEYYYKLRDVFNKRKNHFTIDQAAIFIFLVHTSFNGIYRVNKKGEYNVPFGKAKPAIPDSSHLLKIQSKLKGAIITNGMYEDILTNVKRNDFVYFDPPYPPLNETSFFQHYSIDKFPNKQQIELSEYARELSNLGSFVMISNAETPMIIKLYKDWNIKRVSAYRYVNCKAERKAVNELIITNY</sequence>
<dbReference type="PRINTS" id="PR00505">
    <property type="entry name" value="D12N6MTFRASE"/>
</dbReference>
<evidence type="ECO:0000256" key="4">
    <source>
        <dbReference type="ARBA" id="ARBA00022679"/>
    </source>
</evidence>
<evidence type="ECO:0000313" key="9">
    <source>
        <dbReference type="EMBL" id="ACF10804.1"/>
    </source>
</evidence>
<evidence type="ECO:0000256" key="3">
    <source>
        <dbReference type="ARBA" id="ARBA00022603"/>
    </source>
</evidence>
<dbReference type="KEGG" id="cpc:Cpar_0381"/>
<dbReference type="InterPro" id="IPR029063">
    <property type="entry name" value="SAM-dependent_MTases_sf"/>
</dbReference>
<dbReference type="PIRSF" id="PIRSF000398">
    <property type="entry name" value="M_m6A_EcoRV"/>
    <property type="match status" value="1"/>
</dbReference>
<dbReference type="GO" id="GO:0009307">
    <property type="term" value="P:DNA restriction-modification system"/>
    <property type="evidence" value="ECO:0007669"/>
    <property type="project" value="InterPro"/>
</dbReference>
<reference evidence="9" key="1">
    <citation type="submission" date="2008-06" db="EMBL/GenBank/DDBJ databases">
        <title>Complete sequence of Chlorobaculum parvum NCIB 8327.</title>
        <authorList>
            <consortium name="US DOE Joint Genome Institute"/>
            <person name="Lucas S."/>
            <person name="Copeland A."/>
            <person name="Lapidus A."/>
            <person name="Glavina del Rio T."/>
            <person name="Dalin E."/>
            <person name="Tice H."/>
            <person name="Bruce D."/>
            <person name="Goodwin L."/>
            <person name="Pitluck S."/>
            <person name="Schmutz J."/>
            <person name="Larimer F."/>
            <person name="Land M."/>
            <person name="Hauser L."/>
            <person name="Kyrpides N."/>
            <person name="Mikhailova N."/>
            <person name="Zhao F."/>
            <person name="Li T."/>
            <person name="Liu Z."/>
            <person name="Overmann J."/>
            <person name="Bryant D.A."/>
            <person name="Richardson P."/>
        </authorList>
    </citation>
    <scope>NUCLEOTIDE SEQUENCE [LARGE SCALE GENOMIC DNA]</scope>
    <source>
        <strain evidence="9">NCIB 8327</strain>
    </source>
</reference>
<evidence type="ECO:0000256" key="2">
    <source>
        <dbReference type="ARBA" id="ARBA00011900"/>
    </source>
</evidence>
<gene>
    <name evidence="9" type="ordered locus">Cpar_0381</name>
</gene>
<dbReference type="PROSITE" id="PS00092">
    <property type="entry name" value="N6_MTASE"/>
    <property type="match status" value="1"/>
</dbReference>
<comment type="similarity">
    <text evidence="1 8">Belongs to the N(4)/N(6)-methyltransferase family.</text>
</comment>
<dbReference type="EC" id="2.1.1.72" evidence="2 8"/>
<dbReference type="EMBL" id="CP001099">
    <property type="protein sequence ID" value="ACF10804.1"/>
    <property type="molecule type" value="Genomic_DNA"/>
</dbReference>
<dbReference type="PANTHER" id="PTHR30481:SF3">
    <property type="entry name" value="DNA ADENINE METHYLASE"/>
    <property type="match status" value="1"/>
</dbReference>
<dbReference type="InterPro" id="IPR023095">
    <property type="entry name" value="Ade_MeTrfase_dom_2"/>
</dbReference>
<feature type="binding site" evidence="7">
    <location>
        <position position="202"/>
    </location>
    <ligand>
        <name>S-adenosyl-L-methionine</name>
        <dbReference type="ChEBI" id="CHEBI:59789"/>
    </ligand>
</feature>
<keyword evidence="10" id="KW-1185">Reference proteome</keyword>
<dbReference type="GO" id="GO:0032259">
    <property type="term" value="P:methylation"/>
    <property type="evidence" value="ECO:0007669"/>
    <property type="project" value="UniProtKB-KW"/>
</dbReference>
<keyword evidence="5 8" id="KW-0949">S-adenosyl-L-methionine</keyword>
<organism evidence="9 10">
    <name type="scientific">Chlorobaculum parvum (strain DSM 263 / NCIMB 8327)</name>
    <name type="common">Chlorobium vibrioforme subsp. thiosulfatophilum</name>
    <dbReference type="NCBI Taxonomy" id="517417"/>
    <lineage>
        <taxon>Bacteria</taxon>
        <taxon>Pseudomonadati</taxon>
        <taxon>Chlorobiota</taxon>
        <taxon>Chlorobiia</taxon>
        <taxon>Chlorobiales</taxon>
        <taxon>Chlorobiaceae</taxon>
        <taxon>Chlorobaculum</taxon>
    </lineage>
</organism>
<dbReference type="GO" id="GO:0043565">
    <property type="term" value="F:sequence-specific DNA binding"/>
    <property type="evidence" value="ECO:0007669"/>
    <property type="project" value="TreeGrafter"/>
</dbReference>
<feature type="binding site" evidence="7">
    <location>
        <position position="75"/>
    </location>
    <ligand>
        <name>S-adenosyl-L-methionine</name>
        <dbReference type="ChEBI" id="CHEBI:59789"/>
    </ligand>
</feature>
<keyword evidence="3 8" id="KW-0489">Methyltransferase</keyword>
<keyword evidence="4 8" id="KW-0808">Transferase</keyword>
<dbReference type="OrthoDB" id="9805629at2"/>
<protein>
    <recommendedName>
        <fullName evidence="2 8">Site-specific DNA-methyltransferase (adenine-specific)</fullName>
        <ecNumber evidence="2 8">2.1.1.72</ecNumber>
    </recommendedName>
</protein>
<dbReference type="GO" id="GO:1904047">
    <property type="term" value="F:S-adenosyl-L-methionine binding"/>
    <property type="evidence" value="ECO:0007669"/>
    <property type="project" value="TreeGrafter"/>
</dbReference>
<dbReference type="GO" id="GO:0006298">
    <property type="term" value="P:mismatch repair"/>
    <property type="evidence" value="ECO:0007669"/>
    <property type="project" value="TreeGrafter"/>
</dbReference>
<dbReference type="NCBIfam" id="TIGR00571">
    <property type="entry name" value="dam"/>
    <property type="match status" value="1"/>
</dbReference>
<dbReference type="RefSeq" id="WP_012501637.1">
    <property type="nucleotide sequence ID" value="NC_011027.1"/>
</dbReference>
<evidence type="ECO:0000256" key="1">
    <source>
        <dbReference type="ARBA" id="ARBA00006594"/>
    </source>
</evidence>
<evidence type="ECO:0000256" key="6">
    <source>
        <dbReference type="ARBA" id="ARBA00047942"/>
    </source>
</evidence>
<proteinExistence type="inferred from homology"/>
<evidence type="ECO:0000256" key="7">
    <source>
        <dbReference type="PIRSR" id="PIRSR000398-1"/>
    </source>
</evidence>
<dbReference type="GO" id="GO:0009007">
    <property type="term" value="F:site-specific DNA-methyltransferase (adenine-specific) activity"/>
    <property type="evidence" value="ECO:0007669"/>
    <property type="project" value="UniProtKB-UniRule"/>
</dbReference>
<dbReference type="eggNOG" id="COG0338">
    <property type="taxonomic scope" value="Bacteria"/>
</dbReference>
<feature type="binding site" evidence="7">
    <location>
        <position position="29"/>
    </location>
    <ligand>
        <name>S-adenosyl-L-methionine</name>
        <dbReference type="ChEBI" id="CHEBI:59789"/>
    </ligand>
</feature>